<dbReference type="GO" id="GO:0022626">
    <property type="term" value="C:cytosolic ribosome"/>
    <property type="evidence" value="ECO:0007669"/>
    <property type="project" value="UniProtKB-ARBA"/>
</dbReference>
<dbReference type="GO" id="GO:0003735">
    <property type="term" value="F:structural constituent of ribosome"/>
    <property type="evidence" value="ECO:0007669"/>
    <property type="project" value="InterPro"/>
</dbReference>
<dbReference type="Gene3D" id="3.30.1230.20">
    <property type="match status" value="1"/>
</dbReference>
<protein>
    <recommendedName>
        <fullName evidence="4">40S ribosomal protein S21</fullName>
    </recommendedName>
</protein>
<dbReference type="GO" id="GO:1990904">
    <property type="term" value="C:ribonucleoprotein complex"/>
    <property type="evidence" value="ECO:0007669"/>
    <property type="project" value="UniProtKB-KW"/>
</dbReference>
<evidence type="ECO:0000256" key="2">
    <source>
        <dbReference type="ARBA" id="ARBA00022980"/>
    </source>
</evidence>
<evidence type="ECO:0000313" key="5">
    <source>
        <dbReference type="EMBL" id="KAF1981667.1"/>
    </source>
</evidence>
<dbReference type="GO" id="GO:0006412">
    <property type="term" value="P:translation"/>
    <property type="evidence" value="ECO:0007669"/>
    <property type="project" value="InterPro"/>
</dbReference>
<dbReference type="OrthoDB" id="278325at2759"/>
<keyword evidence="4" id="KW-0698">rRNA processing</keyword>
<dbReference type="InterPro" id="IPR018279">
    <property type="entry name" value="Ribosomal_eS21_CS"/>
</dbReference>
<reference evidence="5" key="1">
    <citation type="journal article" date="2020" name="Stud. Mycol.">
        <title>101 Dothideomycetes genomes: a test case for predicting lifestyles and emergence of pathogens.</title>
        <authorList>
            <person name="Haridas S."/>
            <person name="Albert R."/>
            <person name="Binder M."/>
            <person name="Bloem J."/>
            <person name="Labutti K."/>
            <person name="Salamov A."/>
            <person name="Andreopoulos B."/>
            <person name="Baker S."/>
            <person name="Barry K."/>
            <person name="Bills G."/>
            <person name="Bluhm B."/>
            <person name="Cannon C."/>
            <person name="Castanera R."/>
            <person name="Culley D."/>
            <person name="Daum C."/>
            <person name="Ezra D."/>
            <person name="Gonzalez J."/>
            <person name="Henrissat B."/>
            <person name="Kuo A."/>
            <person name="Liang C."/>
            <person name="Lipzen A."/>
            <person name="Lutzoni F."/>
            <person name="Magnuson J."/>
            <person name="Mondo S."/>
            <person name="Nolan M."/>
            <person name="Ohm R."/>
            <person name="Pangilinan J."/>
            <person name="Park H.-J."/>
            <person name="Ramirez L."/>
            <person name="Alfaro M."/>
            <person name="Sun H."/>
            <person name="Tritt A."/>
            <person name="Yoshinaga Y."/>
            <person name="Zwiers L.-H."/>
            <person name="Turgeon B."/>
            <person name="Goodwin S."/>
            <person name="Spatafora J."/>
            <person name="Crous P."/>
            <person name="Grigoriev I."/>
        </authorList>
    </citation>
    <scope>NUCLEOTIDE SEQUENCE</scope>
    <source>
        <strain evidence="5">CBS 113979</strain>
    </source>
</reference>
<comment type="similarity">
    <text evidence="1 4">Belongs to the eukaryotic ribosomal protein eS21 family.</text>
</comment>
<sequence length="86" mass="9529">MENEKGELVDLYVPRKCSATNRIIKAKDFSSVQISVAKVDENGRATGEIQSYALCGFVRQSGEADDCLNRLAQRDGFLKSVWSASR</sequence>
<comment type="function">
    <text evidence="4">Required for the processing of the 20S rRNA-precursor to mature 18S rRNA in a late step of the maturation of 40S ribosomal subunits. Has a physiological role leading to 18S rRNA stability.</text>
</comment>
<keyword evidence="3 4" id="KW-0687">Ribonucleoprotein</keyword>
<dbReference type="AlphaFoldDB" id="A0A6G1GLN2"/>
<dbReference type="Pfam" id="PF01249">
    <property type="entry name" value="Ribosomal_S21e"/>
    <property type="match status" value="1"/>
</dbReference>
<comment type="subunit">
    <text evidence="4">Component of the small ribosomal subunit.</text>
</comment>
<evidence type="ECO:0000256" key="3">
    <source>
        <dbReference type="ARBA" id="ARBA00023274"/>
    </source>
</evidence>
<accession>A0A6G1GLN2</accession>
<proteinExistence type="inferred from homology"/>
<evidence type="ECO:0000256" key="4">
    <source>
        <dbReference type="PIRNR" id="PIRNR002148"/>
    </source>
</evidence>
<dbReference type="Proteomes" id="UP000800041">
    <property type="component" value="Unassembled WGS sequence"/>
</dbReference>
<keyword evidence="2 4" id="KW-0689">Ribosomal protein</keyword>
<dbReference type="PIRSF" id="PIRSF002148">
    <property type="entry name" value="Ribosomal_S21e"/>
    <property type="match status" value="1"/>
</dbReference>
<dbReference type="FunFam" id="3.30.1230.20:FF:000001">
    <property type="entry name" value="40S ribosomal protein S21"/>
    <property type="match status" value="1"/>
</dbReference>
<dbReference type="InterPro" id="IPR038579">
    <property type="entry name" value="Ribosomal_eS21_sf"/>
</dbReference>
<dbReference type="InterPro" id="IPR001931">
    <property type="entry name" value="Ribosomal_eS21"/>
</dbReference>
<dbReference type="GO" id="GO:0042274">
    <property type="term" value="P:ribosomal small subunit biogenesis"/>
    <property type="evidence" value="ECO:0007669"/>
    <property type="project" value="UniProtKB-ARBA"/>
</dbReference>
<comment type="subcellular location">
    <subcellularLocation>
        <location evidence="4">Cytoplasm</location>
    </subcellularLocation>
</comment>
<dbReference type="EMBL" id="ML977195">
    <property type="protein sequence ID" value="KAF1981667.1"/>
    <property type="molecule type" value="Genomic_DNA"/>
</dbReference>
<keyword evidence="4" id="KW-0963">Cytoplasm</keyword>
<dbReference type="PANTHER" id="PTHR10442">
    <property type="entry name" value="40S RIBOSOMAL PROTEIN S21"/>
    <property type="match status" value="1"/>
</dbReference>
<gene>
    <name evidence="5" type="ORF">K402DRAFT_341896</name>
</gene>
<evidence type="ECO:0000256" key="1">
    <source>
        <dbReference type="ARBA" id="ARBA00010228"/>
    </source>
</evidence>
<name>A0A6G1GLN2_9PEZI</name>
<dbReference type="GO" id="GO:0006364">
    <property type="term" value="P:rRNA processing"/>
    <property type="evidence" value="ECO:0007669"/>
    <property type="project" value="UniProtKB-KW"/>
</dbReference>
<keyword evidence="6" id="KW-1185">Reference proteome</keyword>
<dbReference type="PROSITE" id="PS00996">
    <property type="entry name" value="RIBOSOMAL_S21E"/>
    <property type="match status" value="1"/>
</dbReference>
<evidence type="ECO:0000313" key="6">
    <source>
        <dbReference type="Proteomes" id="UP000800041"/>
    </source>
</evidence>
<organism evidence="5 6">
    <name type="scientific">Aulographum hederae CBS 113979</name>
    <dbReference type="NCBI Taxonomy" id="1176131"/>
    <lineage>
        <taxon>Eukaryota</taxon>
        <taxon>Fungi</taxon>
        <taxon>Dikarya</taxon>
        <taxon>Ascomycota</taxon>
        <taxon>Pezizomycotina</taxon>
        <taxon>Dothideomycetes</taxon>
        <taxon>Pleosporomycetidae</taxon>
        <taxon>Aulographales</taxon>
        <taxon>Aulographaceae</taxon>
    </lineage>
</organism>